<evidence type="ECO:0000313" key="3">
    <source>
        <dbReference type="Proteomes" id="UP000232323"/>
    </source>
</evidence>
<dbReference type="EMBL" id="BEGY01000001">
    <property type="protein sequence ID" value="GAX72860.1"/>
    <property type="molecule type" value="Genomic_DNA"/>
</dbReference>
<dbReference type="InterPro" id="IPR032675">
    <property type="entry name" value="LRR_dom_sf"/>
</dbReference>
<sequence>MIWPIRSLQISFPDSLPVIEMQALLTGISTAAPSLRILKISALSGNEEACYSLDVLSPLQQLTHLSFSLPRSTLHMKSMRLEKLDVVAATMTLGEVCWRHLHSLTCLLTNSPDLHDLWTSTAQSTVLRTLHLPSLLLNNDILESLRQHPNLTDLHVKGLELKLAPPGLDNLTVLQYDEPCNPESLKTALGKAHGVCIKHLRLCLETCCSRTLRDLMWLVEGSVIILSNCSALDLQMSHDVELTADHIEVAAGVKELFQILSPLGSYLSALSVELCHLTLDTGSWISDYFPHLSHIKLVSCYFESGVLSCLHNLQRLFNVDLCYCDGPGTRKPYLVSFAAYCPNQPLHFHFVPQLANSEDDEEEGFDDVVAYLHQLQPQAVFTWKWL</sequence>
<organism evidence="2 3">
    <name type="scientific">Chlamydomonas eustigma</name>
    <dbReference type="NCBI Taxonomy" id="1157962"/>
    <lineage>
        <taxon>Eukaryota</taxon>
        <taxon>Viridiplantae</taxon>
        <taxon>Chlorophyta</taxon>
        <taxon>core chlorophytes</taxon>
        <taxon>Chlorophyceae</taxon>
        <taxon>CS clade</taxon>
        <taxon>Chlamydomonadales</taxon>
        <taxon>Chlamydomonadaceae</taxon>
        <taxon>Chlamydomonas</taxon>
    </lineage>
</organism>
<dbReference type="GO" id="GO:0005930">
    <property type="term" value="C:axoneme"/>
    <property type="evidence" value="ECO:0007669"/>
    <property type="project" value="UniProtKB-SubCell"/>
</dbReference>
<evidence type="ECO:0000256" key="1">
    <source>
        <dbReference type="ARBA" id="ARBA00004430"/>
    </source>
</evidence>
<comment type="subcellular location">
    <subcellularLocation>
        <location evidence="1">Cytoplasm</location>
        <location evidence="1">Cytoskeleton</location>
        <location evidence="1">Cilium axoneme</location>
    </subcellularLocation>
</comment>
<keyword evidence="3" id="KW-1185">Reference proteome</keyword>
<protein>
    <submittedName>
        <fullName evidence="2">Uncharacterized protein</fullName>
    </submittedName>
</protein>
<dbReference type="Proteomes" id="UP000232323">
    <property type="component" value="Unassembled WGS sequence"/>
</dbReference>
<proteinExistence type="predicted"/>
<reference evidence="2 3" key="1">
    <citation type="submission" date="2017-08" db="EMBL/GenBank/DDBJ databases">
        <title>Acidophilic green algal genome provides insights into adaptation to an acidic environment.</title>
        <authorList>
            <person name="Hirooka S."/>
            <person name="Hirose Y."/>
            <person name="Kanesaki Y."/>
            <person name="Higuchi S."/>
            <person name="Fujiwara T."/>
            <person name="Onuma R."/>
            <person name="Era A."/>
            <person name="Ohbayashi R."/>
            <person name="Uzuka A."/>
            <person name="Nozaki H."/>
            <person name="Yoshikawa H."/>
            <person name="Miyagishima S.Y."/>
        </authorList>
    </citation>
    <scope>NUCLEOTIDE SEQUENCE [LARGE SCALE GENOMIC DNA]</scope>
    <source>
        <strain evidence="2 3">NIES-2499</strain>
    </source>
</reference>
<name>A0A250WQN5_9CHLO</name>
<evidence type="ECO:0000313" key="2">
    <source>
        <dbReference type="EMBL" id="GAX72860.1"/>
    </source>
</evidence>
<dbReference type="Gene3D" id="3.80.10.10">
    <property type="entry name" value="Ribonuclease Inhibitor"/>
    <property type="match status" value="1"/>
</dbReference>
<accession>A0A250WQN5</accession>
<comment type="caution">
    <text evidence="2">The sequence shown here is derived from an EMBL/GenBank/DDBJ whole genome shotgun (WGS) entry which is preliminary data.</text>
</comment>
<dbReference type="AlphaFoldDB" id="A0A250WQN5"/>
<dbReference type="SUPFAM" id="SSF52047">
    <property type="entry name" value="RNI-like"/>
    <property type="match status" value="1"/>
</dbReference>
<gene>
    <name evidence="2" type="ORF">CEUSTIGMA_g315.t1</name>
</gene>